<feature type="active site" description="Proton acceptor" evidence="8">
    <location>
        <position position="38"/>
    </location>
</feature>
<keyword evidence="5 7" id="KW-0378">Hydrolase</keyword>
<dbReference type="Pfam" id="PF04616">
    <property type="entry name" value="Glyco_hydro_43"/>
    <property type="match status" value="1"/>
</dbReference>
<comment type="catalytic activity">
    <reaction evidence="1 7">
        <text>Endohydrolysis of (1-&gt;5)-alpha-arabinofuranosidic linkages in (1-&gt;5)-arabinans.</text>
        <dbReference type="EC" id="3.2.1.99"/>
    </reaction>
</comment>
<keyword evidence="12" id="KW-1185">Reference proteome</keyword>
<dbReference type="CDD" id="cd18831">
    <property type="entry name" value="GH43_AnAbnA-like"/>
    <property type="match status" value="1"/>
</dbReference>
<name>A0A5C2S7L8_9APHY</name>
<dbReference type="Proteomes" id="UP000313359">
    <property type="component" value="Unassembled WGS sequence"/>
</dbReference>
<feature type="signal peptide" evidence="10">
    <location>
        <begin position="1"/>
        <end position="23"/>
    </location>
</feature>
<keyword evidence="6 7" id="KW-0326">Glycosidase</keyword>
<feature type="site" description="Important for catalytic activity, responsible for pKa modulation of the active site Glu and correct orientation of both the proton donor and substrate" evidence="9">
    <location>
        <position position="152"/>
    </location>
</feature>
<dbReference type="OrthoDB" id="195678at2759"/>
<accession>A0A5C2S7L8</accession>
<dbReference type="SUPFAM" id="SSF75005">
    <property type="entry name" value="Arabinanase/levansucrase/invertase"/>
    <property type="match status" value="1"/>
</dbReference>
<dbReference type="PANTHER" id="PTHR43301">
    <property type="entry name" value="ARABINAN ENDO-1,5-ALPHA-L-ARABINOSIDASE"/>
    <property type="match status" value="1"/>
</dbReference>
<evidence type="ECO:0000256" key="3">
    <source>
        <dbReference type="ARBA" id="ARBA00009865"/>
    </source>
</evidence>
<comment type="similarity">
    <text evidence="3 7">Belongs to the glycosyl hydrolase 43 family.</text>
</comment>
<organism evidence="11 12">
    <name type="scientific">Lentinus tigrinus ALCF2SS1-6</name>
    <dbReference type="NCBI Taxonomy" id="1328759"/>
    <lineage>
        <taxon>Eukaryota</taxon>
        <taxon>Fungi</taxon>
        <taxon>Dikarya</taxon>
        <taxon>Basidiomycota</taxon>
        <taxon>Agaricomycotina</taxon>
        <taxon>Agaricomycetes</taxon>
        <taxon>Polyporales</taxon>
        <taxon>Polyporaceae</taxon>
        <taxon>Lentinus</taxon>
    </lineage>
</organism>
<dbReference type="AlphaFoldDB" id="A0A5C2S7L8"/>
<dbReference type="InterPro" id="IPR006710">
    <property type="entry name" value="Glyco_hydro_43"/>
</dbReference>
<protein>
    <recommendedName>
        <fullName evidence="4 7">Arabinan endo-1,5-alpha-L-arabinosidase</fullName>
        <ecNumber evidence="4 7">3.2.1.99</ecNumber>
    </recommendedName>
</protein>
<evidence type="ECO:0000313" key="12">
    <source>
        <dbReference type="Proteomes" id="UP000313359"/>
    </source>
</evidence>
<dbReference type="InterPro" id="IPR016840">
    <property type="entry name" value="Glyco_hydro_43_endo_a_Ara-ase"/>
</dbReference>
<dbReference type="PANTHER" id="PTHR43301:SF3">
    <property type="entry name" value="ARABINAN ENDO-1,5-ALPHA-L-ARABINOSIDASE A-RELATED"/>
    <property type="match status" value="1"/>
</dbReference>
<dbReference type="STRING" id="1328759.A0A5C2S7L8"/>
<evidence type="ECO:0000256" key="10">
    <source>
        <dbReference type="SAM" id="SignalP"/>
    </source>
</evidence>
<dbReference type="GO" id="GO:0031222">
    <property type="term" value="P:arabinan catabolic process"/>
    <property type="evidence" value="ECO:0007669"/>
    <property type="project" value="UniProtKB-UniPathway"/>
</dbReference>
<dbReference type="InterPro" id="IPR023296">
    <property type="entry name" value="Glyco_hydro_beta-prop_sf"/>
</dbReference>
<dbReference type="Gene3D" id="2.115.10.20">
    <property type="entry name" value="Glycosyl hydrolase domain, family 43"/>
    <property type="match status" value="1"/>
</dbReference>
<reference evidence="11" key="1">
    <citation type="journal article" date="2018" name="Genome Biol. Evol.">
        <title>Genomics and development of Lentinus tigrinus, a white-rot wood-decaying mushroom with dimorphic fruiting bodies.</title>
        <authorList>
            <person name="Wu B."/>
            <person name="Xu Z."/>
            <person name="Knudson A."/>
            <person name="Carlson A."/>
            <person name="Chen N."/>
            <person name="Kovaka S."/>
            <person name="LaButti K."/>
            <person name="Lipzen A."/>
            <person name="Pennachio C."/>
            <person name="Riley R."/>
            <person name="Schakwitz W."/>
            <person name="Umezawa K."/>
            <person name="Ohm R.A."/>
            <person name="Grigoriev I.V."/>
            <person name="Nagy L.G."/>
            <person name="Gibbons J."/>
            <person name="Hibbett D."/>
        </authorList>
    </citation>
    <scope>NUCLEOTIDE SEQUENCE [LARGE SCALE GENOMIC DNA]</scope>
    <source>
        <strain evidence="11">ALCF2SS1-6</strain>
    </source>
</reference>
<dbReference type="EMBL" id="ML122271">
    <property type="protein sequence ID" value="RPD59217.1"/>
    <property type="molecule type" value="Genomic_DNA"/>
</dbReference>
<evidence type="ECO:0000313" key="11">
    <source>
        <dbReference type="EMBL" id="RPD59217.1"/>
    </source>
</evidence>
<evidence type="ECO:0000256" key="2">
    <source>
        <dbReference type="ARBA" id="ARBA00004834"/>
    </source>
</evidence>
<gene>
    <name evidence="11" type="ORF">L227DRAFT_628407</name>
</gene>
<dbReference type="EC" id="3.2.1.99" evidence="4 7"/>
<keyword evidence="10" id="KW-0732">Signal</keyword>
<evidence type="ECO:0000256" key="7">
    <source>
        <dbReference type="PIRNR" id="PIRNR026534"/>
    </source>
</evidence>
<evidence type="ECO:0000256" key="9">
    <source>
        <dbReference type="PIRSR" id="PIRSR606710-2"/>
    </source>
</evidence>
<evidence type="ECO:0000256" key="6">
    <source>
        <dbReference type="ARBA" id="ARBA00023295"/>
    </source>
</evidence>
<evidence type="ECO:0000256" key="8">
    <source>
        <dbReference type="PIRSR" id="PIRSR606710-1"/>
    </source>
</evidence>
<evidence type="ECO:0000256" key="1">
    <source>
        <dbReference type="ARBA" id="ARBA00000375"/>
    </source>
</evidence>
<feature type="chain" id="PRO_5023029958" description="Arabinan endo-1,5-alpha-L-arabinosidase" evidence="10">
    <location>
        <begin position="24"/>
        <end position="333"/>
    </location>
</feature>
<comment type="pathway">
    <text evidence="2 7">Glycan metabolism; L-arabinan degradation.</text>
</comment>
<sequence length="333" mass="35975">MVELLTKPLAASLLALLFTLTLSVPHPLPGSENIIVRDPALWYNADAKQYSVFSTGGTIETYTSSSLNGPWNDAGMALRNCSKIQKPGNCSLWAPDVNFVNGTYVLYYAVSTGGSPNSAIGVATSPTMDPGSWQDLRELISSNNGTDYNAIDANLIDADGLQLTFGSYHQGIFQLPLSDIHSLKDAKPPGTHLAGGDGQPTEGAFIYKPQDSKFFYLFFSHGVTPLLNDPTRPPPGQEYRVLVGRSENVSGPFVDKDGHALTEVRDPPAGTLVLGTHDNIYAPGGQSVFRDPVSDLDVIVYHYVRKNEKPGGYSYLGINYLDFSSGWPAVVEK</sequence>
<dbReference type="GO" id="GO:0046558">
    <property type="term" value="F:arabinan endo-1,5-alpha-L-arabinosidase activity"/>
    <property type="evidence" value="ECO:0007669"/>
    <property type="project" value="UniProtKB-EC"/>
</dbReference>
<proteinExistence type="inferred from homology"/>
<dbReference type="InterPro" id="IPR050727">
    <property type="entry name" value="GH43_arabinanases"/>
</dbReference>
<feature type="active site" description="Proton donor" evidence="8">
    <location>
        <position position="202"/>
    </location>
</feature>
<dbReference type="PIRSF" id="PIRSF026534">
    <property type="entry name" value="Endo_alpha-L-arabinosidase"/>
    <property type="match status" value="1"/>
</dbReference>
<dbReference type="UniPathway" id="UPA00667"/>
<evidence type="ECO:0000256" key="4">
    <source>
        <dbReference type="ARBA" id="ARBA00012586"/>
    </source>
</evidence>
<evidence type="ECO:0000256" key="5">
    <source>
        <dbReference type="ARBA" id="ARBA00022801"/>
    </source>
</evidence>